<keyword evidence="3" id="KW-1185">Reference proteome</keyword>
<evidence type="ECO:0000313" key="3">
    <source>
        <dbReference type="Proteomes" id="UP000188184"/>
    </source>
</evidence>
<reference evidence="2 3" key="1">
    <citation type="submission" date="2017-02" db="EMBL/GenBank/DDBJ databases">
        <title>The complete genomic sequence of a novel cold adapted crude oil-degrading bacterium Planococcus qaidamina Y42.</title>
        <authorList>
            <person name="Yang R."/>
        </authorList>
    </citation>
    <scope>NUCLEOTIDE SEQUENCE [LARGE SCALE GENOMIC DNA]</scope>
    <source>
        <strain evidence="2 3">Y42</strain>
    </source>
</reference>
<accession>A0A1Q2L397</accession>
<keyword evidence="1" id="KW-0472">Membrane</keyword>
<keyword evidence="1" id="KW-1133">Transmembrane helix</keyword>
<name>A0A1Q2L397_9BACL</name>
<dbReference type="KEGG" id="pmar:B0X71_15420"/>
<dbReference type="PANTHER" id="PTHR40078:SF1">
    <property type="entry name" value="INTEGRAL MEMBRANE PROTEIN"/>
    <property type="match status" value="1"/>
</dbReference>
<organism evidence="2 3">
    <name type="scientific">Planococcus lenghuensis</name>
    <dbReference type="NCBI Taxonomy" id="2213202"/>
    <lineage>
        <taxon>Bacteria</taxon>
        <taxon>Bacillati</taxon>
        <taxon>Bacillota</taxon>
        <taxon>Bacilli</taxon>
        <taxon>Bacillales</taxon>
        <taxon>Caryophanaceae</taxon>
        <taxon>Planococcus</taxon>
    </lineage>
</organism>
<dbReference type="AlphaFoldDB" id="A0A1Q2L397"/>
<evidence type="ECO:0008006" key="4">
    <source>
        <dbReference type="Google" id="ProtNLM"/>
    </source>
</evidence>
<sequence length="215" mass="23004">MDLNKKTVLQWGFFTVGLIILALGISMMIKGRLLGVGPWDVLAIGLFKNFGLSIGTWSILIGLAIVAITVAVTKQRPQLGTILNMILVGVFIDIFNFLLPDIDALAGQIVIFMAGLFVYAYGIGVYVSPQMGAGPRDGLMLFLVEKTGWSIRTVRMMIEVTVAALGWLLGGPVGIGTVIVAFGTGAIAQYSIPQCRSLLLRLLPGKPETPSAVRL</sequence>
<dbReference type="PANTHER" id="PTHR40078">
    <property type="entry name" value="INTEGRAL MEMBRANE PROTEIN-RELATED"/>
    <property type="match status" value="1"/>
</dbReference>
<dbReference type="Pfam" id="PF19700">
    <property type="entry name" value="DUF6198"/>
    <property type="match status" value="1"/>
</dbReference>
<feature type="transmembrane region" description="Helical" evidence="1">
    <location>
        <begin position="79"/>
        <end position="99"/>
    </location>
</feature>
<dbReference type="InterPro" id="IPR038750">
    <property type="entry name" value="YczE/YyaS-like"/>
</dbReference>
<dbReference type="EMBL" id="CP019640">
    <property type="protein sequence ID" value="AQQ54352.1"/>
    <property type="molecule type" value="Genomic_DNA"/>
</dbReference>
<dbReference type="OrthoDB" id="154912at2"/>
<feature type="transmembrane region" description="Helical" evidence="1">
    <location>
        <begin position="49"/>
        <end position="72"/>
    </location>
</feature>
<evidence type="ECO:0000256" key="1">
    <source>
        <dbReference type="SAM" id="Phobius"/>
    </source>
</evidence>
<dbReference type="Proteomes" id="UP000188184">
    <property type="component" value="Chromosome"/>
</dbReference>
<protein>
    <recommendedName>
        <fullName evidence="4">YitT family protein</fullName>
    </recommendedName>
</protein>
<dbReference type="RefSeq" id="WP_077590243.1">
    <property type="nucleotide sequence ID" value="NZ_CP019640.1"/>
</dbReference>
<gene>
    <name evidence="2" type="ORF">B0X71_15420</name>
</gene>
<feature type="transmembrane region" description="Helical" evidence="1">
    <location>
        <begin position="175"/>
        <end position="192"/>
    </location>
</feature>
<evidence type="ECO:0000313" key="2">
    <source>
        <dbReference type="EMBL" id="AQQ54352.1"/>
    </source>
</evidence>
<proteinExistence type="predicted"/>
<feature type="transmembrane region" description="Helical" evidence="1">
    <location>
        <begin position="105"/>
        <end position="128"/>
    </location>
</feature>
<keyword evidence="1" id="KW-0812">Transmembrane</keyword>
<feature type="transmembrane region" description="Helical" evidence="1">
    <location>
        <begin position="7"/>
        <end position="29"/>
    </location>
</feature>